<name>A0A3N2BBJ7_9MICO</name>
<dbReference type="EMBL" id="RKHK01000001">
    <property type="protein sequence ID" value="ROR72636.1"/>
    <property type="molecule type" value="Genomic_DNA"/>
</dbReference>
<dbReference type="Proteomes" id="UP000280668">
    <property type="component" value="Unassembled WGS sequence"/>
</dbReference>
<feature type="transmembrane region" description="Helical" evidence="1">
    <location>
        <begin position="97"/>
        <end position="118"/>
    </location>
</feature>
<dbReference type="RefSeq" id="WP_123303172.1">
    <property type="nucleotide sequence ID" value="NZ_RKHK01000001.1"/>
</dbReference>
<feature type="transmembrane region" description="Helical" evidence="1">
    <location>
        <begin position="124"/>
        <end position="149"/>
    </location>
</feature>
<dbReference type="InterPro" id="IPR006938">
    <property type="entry name" value="DUF624"/>
</dbReference>
<proteinExistence type="predicted"/>
<dbReference type="OrthoDB" id="3402079at2"/>
<keyword evidence="1" id="KW-1133">Transmembrane helix</keyword>
<feature type="transmembrane region" description="Helical" evidence="1">
    <location>
        <begin position="49"/>
        <end position="70"/>
    </location>
</feature>
<feature type="transmembrane region" description="Helical" evidence="1">
    <location>
        <begin position="12"/>
        <end position="37"/>
    </location>
</feature>
<keyword evidence="1" id="KW-0472">Membrane</keyword>
<organism evidence="2 3">
    <name type="scientific">Bogoriella caseilytica</name>
    <dbReference type="NCBI Taxonomy" id="56055"/>
    <lineage>
        <taxon>Bacteria</taxon>
        <taxon>Bacillati</taxon>
        <taxon>Actinomycetota</taxon>
        <taxon>Actinomycetes</taxon>
        <taxon>Micrococcales</taxon>
        <taxon>Bogoriellaceae</taxon>
        <taxon>Bogoriella</taxon>
    </lineage>
</organism>
<sequence>MAERRKLQAETWETIFGVAYLVVGTNAMLVLAASPLIVLLMTTDPRSSWLALALAAVGAVPAATATFAVFRDFSVTRGGGVIRVFWSAWWRHLRRSLALGVLLVGAVVVLAADMMVLINFRLGALAIPLLVVLTVLVAATVLLALVASVERPEARLREVLKASLYLGVRRWYLTLLSFAAIGLLGALFIEHPALALGLAAAPLLYAVWGNSRYALRPVLPPGAAVQI</sequence>
<dbReference type="Pfam" id="PF04854">
    <property type="entry name" value="DUF624"/>
    <property type="match status" value="1"/>
</dbReference>
<feature type="transmembrane region" description="Helical" evidence="1">
    <location>
        <begin position="170"/>
        <end position="189"/>
    </location>
</feature>
<keyword evidence="3" id="KW-1185">Reference proteome</keyword>
<gene>
    <name evidence="2" type="ORF">EDD31_0994</name>
</gene>
<comment type="caution">
    <text evidence="2">The sequence shown here is derived from an EMBL/GenBank/DDBJ whole genome shotgun (WGS) entry which is preliminary data.</text>
</comment>
<evidence type="ECO:0000256" key="1">
    <source>
        <dbReference type="SAM" id="Phobius"/>
    </source>
</evidence>
<accession>A0A3N2BBJ7</accession>
<evidence type="ECO:0000313" key="2">
    <source>
        <dbReference type="EMBL" id="ROR72636.1"/>
    </source>
</evidence>
<protein>
    <submittedName>
        <fullName evidence="2">Putative membrane protein YesL</fullName>
    </submittedName>
</protein>
<reference evidence="2 3" key="1">
    <citation type="submission" date="2018-11" db="EMBL/GenBank/DDBJ databases">
        <title>Sequencing the genomes of 1000 actinobacteria strains.</title>
        <authorList>
            <person name="Klenk H.-P."/>
        </authorList>
    </citation>
    <scope>NUCLEOTIDE SEQUENCE [LARGE SCALE GENOMIC DNA]</scope>
    <source>
        <strain evidence="2 3">DSM 11294</strain>
    </source>
</reference>
<evidence type="ECO:0000313" key="3">
    <source>
        <dbReference type="Proteomes" id="UP000280668"/>
    </source>
</evidence>
<feature type="transmembrane region" description="Helical" evidence="1">
    <location>
        <begin position="195"/>
        <end position="215"/>
    </location>
</feature>
<keyword evidence="1" id="KW-0812">Transmembrane</keyword>
<dbReference type="AlphaFoldDB" id="A0A3N2BBJ7"/>